<keyword evidence="4 7" id="KW-1133">Transmembrane helix</keyword>
<dbReference type="GO" id="GO:0022857">
    <property type="term" value="F:transmembrane transporter activity"/>
    <property type="evidence" value="ECO:0007669"/>
    <property type="project" value="InterPro"/>
</dbReference>
<evidence type="ECO:0000256" key="7">
    <source>
        <dbReference type="SAM" id="Phobius"/>
    </source>
</evidence>
<evidence type="ECO:0000256" key="1">
    <source>
        <dbReference type="ARBA" id="ARBA00004141"/>
    </source>
</evidence>
<dbReference type="InterPro" id="IPR036259">
    <property type="entry name" value="MFS_trans_sf"/>
</dbReference>
<dbReference type="GO" id="GO:0016020">
    <property type="term" value="C:membrane"/>
    <property type="evidence" value="ECO:0007669"/>
    <property type="project" value="UniProtKB-SubCell"/>
</dbReference>
<evidence type="ECO:0000313" key="8">
    <source>
        <dbReference type="EMBL" id="KAJ7961263.1"/>
    </source>
</evidence>
<evidence type="ECO:0000256" key="5">
    <source>
        <dbReference type="ARBA" id="ARBA00023136"/>
    </source>
</evidence>
<feature type="transmembrane region" description="Helical" evidence="7">
    <location>
        <begin position="62"/>
        <end position="84"/>
    </location>
</feature>
<dbReference type="Pfam" id="PF00854">
    <property type="entry name" value="PTR2"/>
    <property type="match status" value="1"/>
</dbReference>
<evidence type="ECO:0000256" key="3">
    <source>
        <dbReference type="ARBA" id="ARBA00022692"/>
    </source>
</evidence>
<feature type="transmembrane region" description="Helical" evidence="7">
    <location>
        <begin position="96"/>
        <end position="114"/>
    </location>
</feature>
<protein>
    <submittedName>
        <fullName evidence="8">Protein NRT1/ PTR FAMILY 5.4-like</fullName>
    </submittedName>
</protein>
<feature type="transmembrane region" description="Helical" evidence="7">
    <location>
        <begin position="512"/>
        <end position="533"/>
    </location>
</feature>
<feature type="transmembrane region" description="Helical" evidence="7">
    <location>
        <begin position="478"/>
        <end position="500"/>
    </location>
</feature>
<organism evidence="8 9">
    <name type="scientific">Quillaja saponaria</name>
    <name type="common">Soap bark tree</name>
    <dbReference type="NCBI Taxonomy" id="32244"/>
    <lineage>
        <taxon>Eukaryota</taxon>
        <taxon>Viridiplantae</taxon>
        <taxon>Streptophyta</taxon>
        <taxon>Embryophyta</taxon>
        <taxon>Tracheophyta</taxon>
        <taxon>Spermatophyta</taxon>
        <taxon>Magnoliopsida</taxon>
        <taxon>eudicotyledons</taxon>
        <taxon>Gunneridae</taxon>
        <taxon>Pentapetalae</taxon>
        <taxon>rosids</taxon>
        <taxon>fabids</taxon>
        <taxon>Fabales</taxon>
        <taxon>Quillajaceae</taxon>
        <taxon>Quillaja</taxon>
    </lineage>
</organism>
<feature type="transmembrane region" description="Helical" evidence="7">
    <location>
        <begin position="209"/>
        <end position="230"/>
    </location>
</feature>
<dbReference type="PANTHER" id="PTHR11654">
    <property type="entry name" value="OLIGOPEPTIDE TRANSPORTER-RELATED"/>
    <property type="match status" value="1"/>
</dbReference>
<sequence>MEKMGERLSRLFHAGVDWLWLSKGAIFIWGLLVSHSIVDYACVSILVIFYTDKKALEDELDLMRAAIFVNLQEGLTSISIILLSHISNTYIGDFKTIIISTSAYVIGILMLWSASVDGFLSSKLDLPVYFFAALFLALGKAGRKPPLKEFLALQLSEINDKSNSQSNQTSPVDQTKLEFRKNIWARSAWICGAIIAIFGFLGAKWENVFVISAILMFSSGFLFCSGFICYKNRSPTPTGGHLGPVFKVFKAAIWKFCWKYPNSPTKFHWKSNPNPRHYQSNNSGQIVLLPRVPPIFNWVDKAAIIEESSSLISPVEQVISGKLCTVEEVIIVKQLLTLTYMWVTSLVFGLVLGTGDTLFNKQGDKMEKLHIAKKPVRSSLFFVLKSFVRDAIIYLFWMSKARKQRTTLVRIGVGLFCAVICCIVAWQLEVHRQKDTSVLWILPQYLLLGLMEGLTLNGMEKFLENSEADSLRNFGQTFSELVAGTGKLLSIPFVLIFSSWIKKFPENSHLDWYFLMLAVLSFVFFSFYIYFAYKHNHSLNHMEELPLEDVELPTVQETPEFSSSGLEIPSGKLRRSNTTSQSQSQSRPLLWASPDDENKGLRIWSSAIANL</sequence>
<comment type="similarity">
    <text evidence="2">Belongs to the major facilitator superfamily. Proton-dependent oligopeptide transporter (POT/PTR) (TC 2.A.17) family.</text>
</comment>
<keyword evidence="3 7" id="KW-0812">Transmembrane</keyword>
<feature type="transmembrane region" description="Helical" evidence="7">
    <location>
        <begin position="126"/>
        <end position="142"/>
    </location>
</feature>
<dbReference type="Proteomes" id="UP001163823">
    <property type="component" value="Chromosome 7"/>
</dbReference>
<feature type="compositionally biased region" description="Low complexity" evidence="6">
    <location>
        <begin position="576"/>
        <end position="587"/>
    </location>
</feature>
<name>A0AAD7LND9_QUISA</name>
<dbReference type="InterPro" id="IPR000109">
    <property type="entry name" value="POT_fam"/>
</dbReference>
<feature type="transmembrane region" description="Helical" evidence="7">
    <location>
        <begin position="379"/>
        <end position="396"/>
    </location>
</feature>
<dbReference type="AlphaFoldDB" id="A0AAD7LND9"/>
<feature type="transmembrane region" description="Helical" evidence="7">
    <location>
        <begin position="408"/>
        <end position="426"/>
    </location>
</feature>
<comment type="caution">
    <text evidence="8">The sequence shown here is derived from an EMBL/GenBank/DDBJ whole genome shotgun (WGS) entry which is preliminary data.</text>
</comment>
<evidence type="ECO:0000313" key="9">
    <source>
        <dbReference type="Proteomes" id="UP001163823"/>
    </source>
</evidence>
<evidence type="ECO:0000256" key="6">
    <source>
        <dbReference type="SAM" id="MobiDB-lite"/>
    </source>
</evidence>
<feature type="transmembrane region" description="Helical" evidence="7">
    <location>
        <begin position="183"/>
        <end position="203"/>
    </location>
</feature>
<dbReference type="Gene3D" id="1.20.1250.20">
    <property type="entry name" value="MFS general substrate transporter like domains"/>
    <property type="match status" value="1"/>
</dbReference>
<dbReference type="KEGG" id="qsa:O6P43_016627"/>
<comment type="subcellular location">
    <subcellularLocation>
        <location evidence="1">Membrane</location>
        <topology evidence="1">Multi-pass membrane protein</topology>
    </subcellularLocation>
</comment>
<accession>A0AAD7LND9</accession>
<evidence type="ECO:0000256" key="2">
    <source>
        <dbReference type="ARBA" id="ARBA00005982"/>
    </source>
</evidence>
<reference evidence="8" key="1">
    <citation type="journal article" date="2023" name="Science">
        <title>Elucidation of the pathway for biosynthesis of saponin adjuvants from the soapbark tree.</title>
        <authorList>
            <person name="Reed J."/>
            <person name="Orme A."/>
            <person name="El-Demerdash A."/>
            <person name="Owen C."/>
            <person name="Martin L.B.B."/>
            <person name="Misra R.C."/>
            <person name="Kikuchi S."/>
            <person name="Rejzek M."/>
            <person name="Martin A.C."/>
            <person name="Harkess A."/>
            <person name="Leebens-Mack J."/>
            <person name="Louveau T."/>
            <person name="Stephenson M.J."/>
            <person name="Osbourn A."/>
        </authorList>
    </citation>
    <scope>NUCLEOTIDE SEQUENCE</scope>
    <source>
        <strain evidence="8">S10</strain>
    </source>
</reference>
<dbReference type="SUPFAM" id="SSF103473">
    <property type="entry name" value="MFS general substrate transporter"/>
    <property type="match status" value="1"/>
</dbReference>
<dbReference type="EMBL" id="JARAOO010000007">
    <property type="protein sequence ID" value="KAJ7961263.1"/>
    <property type="molecule type" value="Genomic_DNA"/>
</dbReference>
<gene>
    <name evidence="8" type="ORF">O6P43_016627</name>
</gene>
<feature type="region of interest" description="Disordered" evidence="6">
    <location>
        <begin position="560"/>
        <end position="597"/>
    </location>
</feature>
<feature type="transmembrane region" description="Helical" evidence="7">
    <location>
        <begin position="26"/>
        <end position="50"/>
    </location>
</feature>
<keyword evidence="9" id="KW-1185">Reference proteome</keyword>
<evidence type="ECO:0000256" key="4">
    <source>
        <dbReference type="ARBA" id="ARBA00022989"/>
    </source>
</evidence>
<keyword evidence="5 7" id="KW-0472">Membrane</keyword>
<feature type="transmembrane region" description="Helical" evidence="7">
    <location>
        <begin position="438"/>
        <end position="457"/>
    </location>
</feature>
<feature type="transmembrane region" description="Helical" evidence="7">
    <location>
        <begin position="340"/>
        <end position="359"/>
    </location>
</feature>
<proteinExistence type="inferred from homology"/>